<feature type="domain" description="C2H2-type" evidence="13">
    <location>
        <begin position="551"/>
        <end position="578"/>
    </location>
</feature>
<protein>
    <recommendedName>
        <fullName evidence="13">C2H2-type domain-containing protein</fullName>
    </recommendedName>
</protein>
<dbReference type="eggNOG" id="KOG1721">
    <property type="taxonomic scope" value="Eukaryota"/>
</dbReference>
<accession>R7Z7H4</accession>
<dbReference type="GO" id="GO:0005634">
    <property type="term" value="C:nucleus"/>
    <property type="evidence" value="ECO:0007669"/>
    <property type="project" value="UniProtKB-SubCell"/>
</dbReference>
<evidence type="ECO:0000313" key="14">
    <source>
        <dbReference type="EMBL" id="EON69979.1"/>
    </source>
</evidence>
<dbReference type="PANTHER" id="PTHR36167:SF4">
    <property type="entry name" value="FUNGAL N-TERMINAL DOMAIN-CONTAINING PROTEIN"/>
    <property type="match status" value="1"/>
</dbReference>
<dbReference type="GO" id="GO:0005737">
    <property type="term" value="C:cytoplasm"/>
    <property type="evidence" value="ECO:0007669"/>
    <property type="project" value="UniProtKB-SubCell"/>
</dbReference>
<feature type="compositionally biased region" description="Polar residues" evidence="12">
    <location>
        <begin position="440"/>
        <end position="462"/>
    </location>
</feature>
<evidence type="ECO:0000256" key="2">
    <source>
        <dbReference type="ARBA" id="ARBA00004496"/>
    </source>
</evidence>
<dbReference type="AlphaFoldDB" id="R7Z7H4"/>
<evidence type="ECO:0000256" key="4">
    <source>
        <dbReference type="ARBA" id="ARBA00022723"/>
    </source>
</evidence>
<dbReference type="EMBL" id="JH767650">
    <property type="protein sequence ID" value="EON69979.1"/>
    <property type="molecule type" value="Genomic_DNA"/>
</dbReference>
<keyword evidence="7" id="KW-0862">Zinc</keyword>
<dbReference type="InterPro" id="IPR013087">
    <property type="entry name" value="Znf_C2H2_type"/>
</dbReference>
<dbReference type="FunFam" id="3.30.160.60:FF:000239">
    <property type="entry name" value="C2H2 type zinc finger protein"/>
    <property type="match status" value="1"/>
</dbReference>
<evidence type="ECO:0000256" key="12">
    <source>
        <dbReference type="SAM" id="MobiDB-lite"/>
    </source>
</evidence>
<evidence type="ECO:0000256" key="5">
    <source>
        <dbReference type="ARBA" id="ARBA00022737"/>
    </source>
</evidence>
<dbReference type="SMART" id="SM00355">
    <property type="entry name" value="ZnF_C2H2"/>
    <property type="match status" value="2"/>
</dbReference>
<feature type="domain" description="C2H2-type" evidence="13">
    <location>
        <begin position="523"/>
        <end position="550"/>
    </location>
</feature>
<keyword evidence="4" id="KW-0479">Metal-binding</keyword>
<dbReference type="FunFam" id="3.30.160.60:FF:000181">
    <property type="entry name" value="C2H2 type zinc finger protein"/>
    <property type="match status" value="1"/>
</dbReference>
<evidence type="ECO:0000256" key="9">
    <source>
        <dbReference type="ARBA" id="ARBA00023163"/>
    </source>
</evidence>
<dbReference type="Gene3D" id="3.30.160.60">
    <property type="entry name" value="Classic Zinc Finger"/>
    <property type="match status" value="3"/>
</dbReference>
<dbReference type="GO" id="GO:0008270">
    <property type="term" value="F:zinc ion binding"/>
    <property type="evidence" value="ECO:0007669"/>
    <property type="project" value="UniProtKB-KW"/>
</dbReference>
<evidence type="ECO:0000256" key="6">
    <source>
        <dbReference type="ARBA" id="ARBA00022771"/>
    </source>
</evidence>
<dbReference type="SUPFAM" id="SSF57667">
    <property type="entry name" value="beta-beta-alpha zinc fingers"/>
    <property type="match status" value="1"/>
</dbReference>
<evidence type="ECO:0000256" key="1">
    <source>
        <dbReference type="ARBA" id="ARBA00004123"/>
    </source>
</evidence>
<comment type="subcellular location">
    <subcellularLocation>
        <location evidence="2">Cytoplasm</location>
    </subcellularLocation>
    <subcellularLocation>
        <location evidence="1">Nucleus</location>
    </subcellularLocation>
</comment>
<proteinExistence type="predicted"/>
<dbReference type="Pfam" id="PF00096">
    <property type="entry name" value="zf-C2H2"/>
    <property type="match status" value="1"/>
</dbReference>
<name>R7Z7H4_CONA1</name>
<evidence type="ECO:0000256" key="10">
    <source>
        <dbReference type="ARBA" id="ARBA00023242"/>
    </source>
</evidence>
<reference evidence="15" key="1">
    <citation type="submission" date="2012-06" db="EMBL/GenBank/DDBJ databases">
        <title>The genome sequence of Coniosporium apollinis CBS 100218.</title>
        <authorList>
            <consortium name="The Broad Institute Genome Sequencing Platform"/>
            <person name="Cuomo C."/>
            <person name="Gorbushina A."/>
            <person name="Noack S."/>
            <person name="Walker B."/>
            <person name="Young S.K."/>
            <person name="Zeng Q."/>
            <person name="Gargeya S."/>
            <person name="Fitzgerald M."/>
            <person name="Haas B."/>
            <person name="Abouelleil A."/>
            <person name="Alvarado L."/>
            <person name="Arachchi H.M."/>
            <person name="Berlin A.M."/>
            <person name="Chapman S.B."/>
            <person name="Goldberg J."/>
            <person name="Griggs A."/>
            <person name="Gujja S."/>
            <person name="Hansen M."/>
            <person name="Howarth C."/>
            <person name="Imamovic A."/>
            <person name="Larimer J."/>
            <person name="McCowan C."/>
            <person name="Montmayeur A."/>
            <person name="Murphy C."/>
            <person name="Neiman D."/>
            <person name="Pearson M."/>
            <person name="Priest M."/>
            <person name="Roberts A."/>
            <person name="Saif S."/>
            <person name="Shea T."/>
            <person name="Sisk P."/>
            <person name="Sykes S."/>
            <person name="Wortman J."/>
            <person name="Nusbaum C."/>
            <person name="Birren B."/>
        </authorList>
    </citation>
    <scope>NUCLEOTIDE SEQUENCE [LARGE SCALE GENOMIC DNA]</scope>
    <source>
        <strain evidence="15">CBS 100218</strain>
    </source>
</reference>
<dbReference type="GO" id="GO:0071277">
    <property type="term" value="P:cellular response to calcium ion"/>
    <property type="evidence" value="ECO:0007669"/>
    <property type="project" value="UniProtKB-ARBA"/>
</dbReference>
<evidence type="ECO:0000313" key="15">
    <source>
        <dbReference type="Proteomes" id="UP000016924"/>
    </source>
</evidence>
<dbReference type="GO" id="GO:0045944">
    <property type="term" value="P:positive regulation of transcription by RNA polymerase II"/>
    <property type="evidence" value="ECO:0007669"/>
    <property type="project" value="UniProtKB-ARBA"/>
</dbReference>
<dbReference type="InterPro" id="IPR036236">
    <property type="entry name" value="Znf_C2H2_sf"/>
</dbReference>
<dbReference type="FunFam" id="3.30.160.60:FF:000146">
    <property type="entry name" value="C2H2 type zinc finger protein"/>
    <property type="match status" value="1"/>
</dbReference>
<keyword evidence="15" id="KW-1185">Reference proteome</keyword>
<dbReference type="OrthoDB" id="8117402at2759"/>
<evidence type="ECO:0000256" key="7">
    <source>
        <dbReference type="ARBA" id="ARBA00022833"/>
    </source>
</evidence>
<gene>
    <name evidence="14" type="ORF">W97_09244</name>
</gene>
<keyword evidence="3" id="KW-0963">Cytoplasm</keyword>
<evidence type="ECO:0000256" key="3">
    <source>
        <dbReference type="ARBA" id="ARBA00022490"/>
    </source>
</evidence>
<feature type="region of interest" description="Disordered" evidence="12">
    <location>
        <begin position="395"/>
        <end position="485"/>
    </location>
</feature>
<keyword evidence="5" id="KW-0677">Repeat</keyword>
<dbReference type="STRING" id="1168221.R7Z7H4"/>
<organism evidence="14 15">
    <name type="scientific">Coniosporium apollinis (strain CBS 100218)</name>
    <name type="common">Rock-inhabiting black yeast</name>
    <dbReference type="NCBI Taxonomy" id="1168221"/>
    <lineage>
        <taxon>Eukaryota</taxon>
        <taxon>Fungi</taxon>
        <taxon>Dikarya</taxon>
        <taxon>Ascomycota</taxon>
        <taxon>Pezizomycotina</taxon>
        <taxon>Dothideomycetes</taxon>
        <taxon>Dothideomycetes incertae sedis</taxon>
        <taxon>Coniosporium</taxon>
    </lineage>
</organism>
<dbReference type="Proteomes" id="UP000016924">
    <property type="component" value="Unassembled WGS sequence"/>
</dbReference>
<evidence type="ECO:0000256" key="11">
    <source>
        <dbReference type="PROSITE-ProRule" id="PRU00042"/>
    </source>
</evidence>
<evidence type="ECO:0000256" key="8">
    <source>
        <dbReference type="ARBA" id="ARBA00023015"/>
    </source>
</evidence>
<dbReference type="PANTHER" id="PTHR36167">
    <property type="entry name" value="C2H2 FINGER DOMAIN TRANSCRIPTION FACTOR (EUROFUNG)-RELATED"/>
    <property type="match status" value="1"/>
</dbReference>
<dbReference type="HOGENOM" id="CLU_342556_0_0_1"/>
<dbReference type="GeneID" id="19906555"/>
<keyword evidence="10" id="KW-0539">Nucleus</keyword>
<feature type="compositionally biased region" description="Low complexity" evidence="12">
    <location>
        <begin position="469"/>
        <end position="485"/>
    </location>
</feature>
<dbReference type="PROSITE" id="PS00028">
    <property type="entry name" value="ZINC_FINGER_C2H2_1"/>
    <property type="match status" value="2"/>
</dbReference>
<sequence length="827" mass="90575">MAEPVSIVASVVGIASAGIKLSTTLYTYAETAFHADGSIKDIARDVSLTSSVMGELGTLLQQDTKVNLCSQSALQTITKAVTGCNTVFNQIGDALEKSLKKTQDGKKKLSALQRLKWPLLEPRMRLLQSNLESLKSTLLLMLNVLKYARDVAVKRNQESTAEDKRRQIASLIKINQESTQKFVQIEEAFRQFALQGAQNSEESACSMEDSAATSVNPYISMHTVSENISAGSSTLLTNSMPAKCLCGASDKHKVGWENDFHITSRELDTCINHIGALLKKIQAVEPALSQSLCLTESRCLKLRKEYRQTAVMLDEVFNPQGYWQRLAIQPRLMPQNAPPAFTNTSDFDLNQDMNPPFGSQTSRLDLLLGQGQEQFPRLNQRNRLAYLGQADQMSPPEISIDFAPPSRQASFEPPKLAAQENALSPLERSRSRNRMRAKSDSFTGQPSRATTPGSDPSNSLSPNAAKGLSRSPSPSSKGSRRSSTSCIPHRDYILDLAASRPLSNGGDSSQTPNKRTQKYPATFQCNICPKRFTRAYNLRSHLRMHTNEHPFVCNICGKAFARQHDCKRHEGLHVGEKKFVCRGMLKDGNNWGCGRRFARADALGRHFRSEGGCVCIRPLLDEEVREKGWEQQQQQQQGMDTDMLGSSQMGPQVGLGMQMSQPPQQGGFGAATFPQSSSAHRARADPAYALPAALLAQYPALAGFQWDLSAAEDGFDGGRSSFNASSGGEIFGEDEEFGASGRAGRINEWLEIVECFGTVRGRAGVGGRPFEPFGVPPISSRCSSTAGSDPAADIPEHDPLVEVVNATDSQTIDEVDALLRKWTNVFK</sequence>
<keyword evidence="6 11" id="KW-0863">Zinc-finger</keyword>
<dbReference type="RefSeq" id="XP_007785296.1">
    <property type="nucleotide sequence ID" value="XM_007787106.1"/>
</dbReference>
<keyword evidence="8" id="KW-0805">Transcription regulation</keyword>
<dbReference type="PROSITE" id="PS50157">
    <property type="entry name" value="ZINC_FINGER_C2H2_2"/>
    <property type="match status" value="2"/>
</dbReference>
<dbReference type="InterPro" id="IPR039327">
    <property type="entry name" value="CON7-like"/>
</dbReference>
<evidence type="ECO:0000259" key="13">
    <source>
        <dbReference type="PROSITE" id="PS50157"/>
    </source>
</evidence>
<keyword evidence="9" id="KW-0804">Transcription</keyword>